<sequence>MEEWAKCLSAKTEASLARTETIRKLMESKSEATISSVSNSSSVAECQKILDSIPDLDDQVYIKAIDKFIKGTRMERR</sequence>
<feature type="non-terminal residue" evidence="1">
    <location>
        <position position="77"/>
    </location>
</feature>
<dbReference type="OrthoDB" id="686198at2759"/>
<proteinExistence type="predicted"/>
<gene>
    <name evidence="1" type="ORF">TorRG33x02_232470</name>
</gene>
<dbReference type="AlphaFoldDB" id="A0A2P5E5U2"/>
<comment type="caution">
    <text evidence="1">The sequence shown here is derived from an EMBL/GenBank/DDBJ whole genome shotgun (WGS) entry which is preliminary data.</text>
</comment>
<keyword evidence="2" id="KW-1185">Reference proteome</keyword>
<dbReference type="InParanoid" id="A0A2P5E5U2"/>
<organism evidence="1 2">
    <name type="scientific">Trema orientale</name>
    <name type="common">Charcoal tree</name>
    <name type="synonym">Celtis orientalis</name>
    <dbReference type="NCBI Taxonomy" id="63057"/>
    <lineage>
        <taxon>Eukaryota</taxon>
        <taxon>Viridiplantae</taxon>
        <taxon>Streptophyta</taxon>
        <taxon>Embryophyta</taxon>
        <taxon>Tracheophyta</taxon>
        <taxon>Spermatophyta</taxon>
        <taxon>Magnoliopsida</taxon>
        <taxon>eudicotyledons</taxon>
        <taxon>Gunneridae</taxon>
        <taxon>Pentapetalae</taxon>
        <taxon>rosids</taxon>
        <taxon>fabids</taxon>
        <taxon>Rosales</taxon>
        <taxon>Cannabaceae</taxon>
        <taxon>Trema</taxon>
    </lineage>
</organism>
<dbReference type="Proteomes" id="UP000237000">
    <property type="component" value="Unassembled WGS sequence"/>
</dbReference>
<evidence type="ECO:0000313" key="1">
    <source>
        <dbReference type="EMBL" id="PON80914.1"/>
    </source>
</evidence>
<dbReference type="EMBL" id="JXTC01000228">
    <property type="protein sequence ID" value="PON80914.1"/>
    <property type="molecule type" value="Genomic_DNA"/>
</dbReference>
<name>A0A2P5E5U2_TREOI</name>
<accession>A0A2P5E5U2</accession>
<reference evidence="2" key="1">
    <citation type="submission" date="2016-06" db="EMBL/GenBank/DDBJ databases">
        <title>Parallel loss of symbiosis genes in relatives of nitrogen-fixing non-legume Parasponia.</title>
        <authorList>
            <person name="Van Velzen R."/>
            <person name="Holmer R."/>
            <person name="Bu F."/>
            <person name="Rutten L."/>
            <person name="Van Zeijl A."/>
            <person name="Liu W."/>
            <person name="Santuari L."/>
            <person name="Cao Q."/>
            <person name="Sharma T."/>
            <person name="Shen D."/>
            <person name="Roswanjaya Y."/>
            <person name="Wardhani T."/>
            <person name="Kalhor M.S."/>
            <person name="Jansen J."/>
            <person name="Van den Hoogen J."/>
            <person name="Gungor B."/>
            <person name="Hartog M."/>
            <person name="Hontelez J."/>
            <person name="Verver J."/>
            <person name="Yang W.-C."/>
            <person name="Schijlen E."/>
            <person name="Repin R."/>
            <person name="Schilthuizen M."/>
            <person name="Schranz E."/>
            <person name="Heidstra R."/>
            <person name="Miyata K."/>
            <person name="Fedorova E."/>
            <person name="Kohlen W."/>
            <person name="Bisseling T."/>
            <person name="Smit S."/>
            <person name="Geurts R."/>
        </authorList>
    </citation>
    <scope>NUCLEOTIDE SEQUENCE [LARGE SCALE GENOMIC DNA]</scope>
    <source>
        <strain evidence="2">cv. RG33-2</strain>
    </source>
</reference>
<evidence type="ECO:0000313" key="2">
    <source>
        <dbReference type="Proteomes" id="UP000237000"/>
    </source>
</evidence>
<protein>
    <submittedName>
        <fullName evidence="1">Uncharacterized protein</fullName>
    </submittedName>
</protein>